<dbReference type="GO" id="GO:0004190">
    <property type="term" value="F:aspartic-type endopeptidase activity"/>
    <property type="evidence" value="ECO:0007669"/>
    <property type="project" value="InterPro"/>
</dbReference>
<evidence type="ECO:0000256" key="4">
    <source>
        <dbReference type="SAM" id="MobiDB-lite"/>
    </source>
</evidence>
<proteinExistence type="inferred from homology"/>
<feature type="region of interest" description="Disordered" evidence="4">
    <location>
        <begin position="454"/>
        <end position="477"/>
    </location>
</feature>
<feature type="signal peptide" evidence="5">
    <location>
        <begin position="1"/>
        <end position="25"/>
    </location>
</feature>
<protein>
    <recommendedName>
        <fullName evidence="6">Peptidase A1 domain-containing protein</fullName>
    </recommendedName>
</protein>
<dbReference type="InterPro" id="IPR021109">
    <property type="entry name" value="Peptidase_aspartic_dom_sf"/>
</dbReference>
<feature type="active site" evidence="2">
    <location>
        <position position="277"/>
    </location>
</feature>
<dbReference type="Gene3D" id="2.40.70.10">
    <property type="entry name" value="Acid Proteases"/>
    <property type="match status" value="2"/>
</dbReference>
<evidence type="ECO:0000313" key="7">
    <source>
        <dbReference type="EMBL" id="ROV89275.1"/>
    </source>
</evidence>
<gene>
    <name evidence="7" type="ORF">VSDG_09086</name>
</gene>
<keyword evidence="3" id="KW-1015">Disulfide bond</keyword>
<feature type="domain" description="Peptidase A1" evidence="6">
    <location>
        <begin position="64"/>
        <end position="381"/>
    </location>
</feature>
<feature type="disulfide bond" evidence="3">
    <location>
        <begin position="312"/>
        <end position="346"/>
    </location>
</feature>
<evidence type="ECO:0000313" key="8">
    <source>
        <dbReference type="Proteomes" id="UP000284375"/>
    </source>
</evidence>
<dbReference type="Pfam" id="PF00026">
    <property type="entry name" value="Asp"/>
    <property type="match status" value="1"/>
</dbReference>
<name>A0A423VE50_CYTCH</name>
<dbReference type="EMBL" id="LJZO01000059">
    <property type="protein sequence ID" value="ROV89275.1"/>
    <property type="molecule type" value="Genomic_DNA"/>
</dbReference>
<dbReference type="PANTHER" id="PTHR47966">
    <property type="entry name" value="BETA-SITE APP-CLEAVING ENZYME, ISOFORM A-RELATED"/>
    <property type="match status" value="1"/>
</dbReference>
<organism evidence="7 8">
    <name type="scientific">Cytospora chrysosperma</name>
    <name type="common">Cytospora canker fungus</name>
    <name type="synonym">Sphaeria chrysosperma</name>
    <dbReference type="NCBI Taxonomy" id="252740"/>
    <lineage>
        <taxon>Eukaryota</taxon>
        <taxon>Fungi</taxon>
        <taxon>Dikarya</taxon>
        <taxon>Ascomycota</taxon>
        <taxon>Pezizomycotina</taxon>
        <taxon>Sordariomycetes</taxon>
        <taxon>Sordariomycetidae</taxon>
        <taxon>Diaporthales</taxon>
        <taxon>Cytosporaceae</taxon>
        <taxon>Cytospora</taxon>
    </lineage>
</organism>
<comment type="caution">
    <text evidence="7">The sequence shown here is derived from an EMBL/GenBank/DDBJ whole genome shotgun (WGS) entry which is preliminary data.</text>
</comment>
<dbReference type="Proteomes" id="UP000284375">
    <property type="component" value="Unassembled WGS sequence"/>
</dbReference>
<feature type="compositionally biased region" description="Low complexity" evidence="4">
    <location>
        <begin position="467"/>
        <end position="477"/>
    </location>
</feature>
<evidence type="ECO:0000256" key="5">
    <source>
        <dbReference type="SAM" id="SignalP"/>
    </source>
</evidence>
<accession>A0A423VE50</accession>
<dbReference type="PROSITE" id="PS51767">
    <property type="entry name" value="PEPTIDASE_A1"/>
    <property type="match status" value="1"/>
</dbReference>
<keyword evidence="8" id="KW-1185">Reference proteome</keyword>
<dbReference type="GO" id="GO:0006508">
    <property type="term" value="P:proteolysis"/>
    <property type="evidence" value="ECO:0007669"/>
    <property type="project" value="InterPro"/>
</dbReference>
<evidence type="ECO:0000259" key="6">
    <source>
        <dbReference type="PROSITE" id="PS51767"/>
    </source>
</evidence>
<dbReference type="InterPro" id="IPR033121">
    <property type="entry name" value="PEPTIDASE_A1"/>
</dbReference>
<feature type="active site" evidence="2">
    <location>
        <position position="82"/>
    </location>
</feature>
<sequence>MPAMASSLMIQLLPLAISFLPGAWAYCAEDEPCVQMQVIHSTNKNVFSKRAVEVQLANRSDVAYYAQLNIGTPAQQVYVQLDTGSFELWVNPTCSNLDSADETFCNAVGSYDTSQSSTAVDMDSTKTLYYGIGSANISYFQDSIALPGAASPMTGVQFGVATSTVSEFSGILGIGYGLGYTTKYRNFVDELAHQNQTKVKAYSVALGSKDEEEGVLVFGGVDTSKFAGRLATLPIVPAADSPDGVARYWVSMDNMTLTPPSGRTKAYANTSMDVFLDTGSTLTLLPQEVCDQLGSDFGSSGIDSSGYYPVDCSLADLDGTVGFGFNGVTIEVPYNEFIRENGGDSCVLGITPSDTFTLLGDTFMRSAYAVFDLETNAIHMQQYVNCGSTPAAIADAAVLTIIEGECSPTRTGSMAAASISSASASAAASTTTTTTAAGGTVASTLSPSASPATSIPAAASGAEWNPSNSSSSASSSSSSSAANSIVVRRSSPAALVVAIVVLALI</sequence>
<dbReference type="PRINTS" id="PR00792">
    <property type="entry name" value="PEPSIN"/>
</dbReference>
<feature type="chain" id="PRO_5019371376" description="Peptidase A1 domain-containing protein" evidence="5">
    <location>
        <begin position="26"/>
        <end position="505"/>
    </location>
</feature>
<dbReference type="STRING" id="252740.A0A423VE50"/>
<dbReference type="OrthoDB" id="771136at2759"/>
<dbReference type="AlphaFoldDB" id="A0A423VE50"/>
<evidence type="ECO:0000256" key="3">
    <source>
        <dbReference type="PIRSR" id="PIRSR601461-2"/>
    </source>
</evidence>
<dbReference type="SUPFAM" id="SSF50630">
    <property type="entry name" value="Acid proteases"/>
    <property type="match status" value="1"/>
</dbReference>
<evidence type="ECO:0000256" key="1">
    <source>
        <dbReference type="ARBA" id="ARBA00007447"/>
    </source>
</evidence>
<dbReference type="PANTHER" id="PTHR47966:SF65">
    <property type="entry name" value="ASPARTIC-TYPE ENDOPEPTIDASE"/>
    <property type="match status" value="1"/>
</dbReference>
<dbReference type="InterPro" id="IPR001461">
    <property type="entry name" value="Aspartic_peptidase_A1"/>
</dbReference>
<comment type="similarity">
    <text evidence="1">Belongs to the peptidase A1 family.</text>
</comment>
<keyword evidence="5" id="KW-0732">Signal</keyword>
<evidence type="ECO:0000256" key="2">
    <source>
        <dbReference type="PIRSR" id="PIRSR601461-1"/>
    </source>
</evidence>
<reference evidence="7 8" key="1">
    <citation type="submission" date="2015-09" db="EMBL/GenBank/DDBJ databases">
        <title>Host preference determinants of Valsa canker pathogens revealed by comparative genomics.</title>
        <authorList>
            <person name="Yin Z."/>
            <person name="Huang L."/>
        </authorList>
    </citation>
    <scope>NUCLEOTIDE SEQUENCE [LARGE SCALE GENOMIC DNA]</scope>
    <source>
        <strain evidence="7 8">YSFL</strain>
    </source>
</reference>